<reference evidence="2" key="1">
    <citation type="journal article" date="2023" name="Insect Mol. Biol.">
        <title>Genome sequencing provides insights into the evolution of gene families encoding plant cell wall-degrading enzymes in longhorned beetles.</title>
        <authorList>
            <person name="Shin N.R."/>
            <person name="Okamura Y."/>
            <person name="Kirsch R."/>
            <person name="Pauchet Y."/>
        </authorList>
    </citation>
    <scope>NUCLEOTIDE SEQUENCE</scope>
    <source>
        <strain evidence="2">AMC_N1</strain>
    </source>
</reference>
<proteinExistence type="predicted"/>
<name>A0AAV8YM18_9CUCU</name>
<dbReference type="Proteomes" id="UP001162162">
    <property type="component" value="Unassembled WGS sequence"/>
</dbReference>
<accession>A0AAV8YM18</accession>
<comment type="caution">
    <text evidence="2">The sequence shown here is derived from an EMBL/GenBank/DDBJ whole genome shotgun (WGS) entry which is preliminary data.</text>
</comment>
<dbReference type="EMBL" id="JAPWTK010000066">
    <property type="protein sequence ID" value="KAJ8952597.1"/>
    <property type="molecule type" value="Genomic_DNA"/>
</dbReference>
<sequence>MRQLLNPDEQLIPNTEKKSANVNDEFNEVISKQIEKDFDKSTGPTGESRPQRESVLNNPINEPPQIRISIKAEPIDEIDVAVFNSNISNKEIEAVTIKVEDIQHNSTKKQTTSECSEETYTAKILDKSVDKFIPDVENNIGVKQEVEFNYTMPELSYESESPSVTETENNVLLPKSQESPEETLVDKEKYGIPFIKPNEIMDGNNLDHSNLRSYTDAIIQTEESLHDLPGVICR</sequence>
<organism evidence="2 3">
    <name type="scientific">Aromia moschata</name>
    <dbReference type="NCBI Taxonomy" id="1265417"/>
    <lineage>
        <taxon>Eukaryota</taxon>
        <taxon>Metazoa</taxon>
        <taxon>Ecdysozoa</taxon>
        <taxon>Arthropoda</taxon>
        <taxon>Hexapoda</taxon>
        <taxon>Insecta</taxon>
        <taxon>Pterygota</taxon>
        <taxon>Neoptera</taxon>
        <taxon>Endopterygota</taxon>
        <taxon>Coleoptera</taxon>
        <taxon>Polyphaga</taxon>
        <taxon>Cucujiformia</taxon>
        <taxon>Chrysomeloidea</taxon>
        <taxon>Cerambycidae</taxon>
        <taxon>Cerambycinae</taxon>
        <taxon>Callichromatini</taxon>
        <taxon>Aromia</taxon>
    </lineage>
</organism>
<protein>
    <submittedName>
        <fullName evidence="2">Uncharacterized protein</fullName>
    </submittedName>
</protein>
<dbReference type="AlphaFoldDB" id="A0AAV8YM18"/>
<evidence type="ECO:0000313" key="2">
    <source>
        <dbReference type="EMBL" id="KAJ8952597.1"/>
    </source>
</evidence>
<keyword evidence="3" id="KW-1185">Reference proteome</keyword>
<evidence type="ECO:0000313" key="3">
    <source>
        <dbReference type="Proteomes" id="UP001162162"/>
    </source>
</evidence>
<gene>
    <name evidence="2" type="ORF">NQ318_004144</name>
</gene>
<feature type="region of interest" description="Disordered" evidence="1">
    <location>
        <begin position="1"/>
        <end position="61"/>
    </location>
</feature>
<evidence type="ECO:0000256" key="1">
    <source>
        <dbReference type="SAM" id="MobiDB-lite"/>
    </source>
</evidence>